<feature type="domain" description="Glycosyltransferase subfamily 4-like N-terminal" evidence="3">
    <location>
        <begin position="13"/>
        <end position="184"/>
    </location>
</feature>
<proteinExistence type="predicted"/>
<organism evidence="4 5">
    <name type="scientific">Campylobacter concisus</name>
    <dbReference type="NCBI Taxonomy" id="199"/>
    <lineage>
        <taxon>Bacteria</taxon>
        <taxon>Pseudomonadati</taxon>
        <taxon>Campylobacterota</taxon>
        <taxon>Epsilonproteobacteria</taxon>
        <taxon>Campylobacterales</taxon>
        <taxon>Campylobacteraceae</taxon>
        <taxon>Campylobacter</taxon>
    </lineage>
</organism>
<dbReference type="GeneID" id="28663145"/>
<evidence type="ECO:0000259" key="3">
    <source>
        <dbReference type="Pfam" id="PF13439"/>
    </source>
</evidence>
<evidence type="ECO:0000259" key="2">
    <source>
        <dbReference type="Pfam" id="PF00534"/>
    </source>
</evidence>
<name>A0A0M3V2L4_9BACT</name>
<dbReference type="RefSeq" id="WP_054197050.1">
    <property type="nucleotide sequence ID" value="NZ_CABMKQ010000016.1"/>
</dbReference>
<dbReference type="CDD" id="cd03811">
    <property type="entry name" value="GT4_GT28_WabH-like"/>
    <property type="match status" value="1"/>
</dbReference>
<dbReference type="GO" id="GO:0016757">
    <property type="term" value="F:glycosyltransferase activity"/>
    <property type="evidence" value="ECO:0007669"/>
    <property type="project" value="UniProtKB-KW"/>
</dbReference>
<dbReference type="InterPro" id="IPR001296">
    <property type="entry name" value="Glyco_trans_1"/>
</dbReference>
<sequence length="374" mass="42021">MKKLAVFLYSMGPGGAERNVANLLPFLVKSYEVHLILMSKVIAYEIPSEVQIHFIENSDPYESGLKKLARLFLAMPMLAFKYKKLCQNLGVDMQFVLMNRPCYIAAIARILGFKKRLVISERSCPSILYKDDPSGRVNKFLLTHLYKKADLILANAAGNKEDLVRNFGMSEVKTKVLYNALDLKTINLLKNEPLEGDFKPFFINIGRLDSGKNQAMLIKIIASINDSRATLGILGKGPLKDELQNLIDKLNVGERVKLLGTDKNPFKHIKNASCLLCASRFEGFSNVLLEALACEKTIISTEHKSGAKELLGESEFGILVPVDDENAMKEAMIKVLNAPEIRQNFENVAYNRAKFFDSENIARELIKFLENPNE</sequence>
<dbReference type="GO" id="GO:0009103">
    <property type="term" value="P:lipopolysaccharide biosynthetic process"/>
    <property type="evidence" value="ECO:0007669"/>
    <property type="project" value="TreeGrafter"/>
</dbReference>
<dbReference type="SUPFAM" id="SSF53756">
    <property type="entry name" value="UDP-Glycosyltransferase/glycogen phosphorylase"/>
    <property type="match status" value="1"/>
</dbReference>
<dbReference type="PATRIC" id="fig|199.248.peg.1513"/>
<keyword evidence="4" id="KW-0328">Glycosyltransferase</keyword>
<dbReference type="PANTHER" id="PTHR46401:SF2">
    <property type="entry name" value="GLYCOSYLTRANSFERASE WBBK-RELATED"/>
    <property type="match status" value="1"/>
</dbReference>
<dbReference type="EMBL" id="CP012541">
    <property type="protein sequence ID" value="ALF48118.1"/>
    <property type="molecule type" value="Genomic_DNA"/>
</dbReference>
<dbReference type="InterPro" id="IPR028098">
    <property type="entry name" value="Glyco_trans_4-like_N"/>
</dbReference>
<accession>A0A0M3V2L4</accession>
<reference evidence="5" key="1">
    <citation type="submission" date="2015-08" db="EMBL/GenBank/DDBJ databases">
        <title>Comparative genomics of the Campylobacter concisus group.</title>
        <authorList>
            <person name="Miller W.G."/>
            <person name="Yee E."/>
            <person name="Chapman M.H."/>
            <person name="Huynh S."/>
            <person name="Bono J.L."/>
            <person name="On S.L.W."/>
            <person name="St Leger J."/>
            <person name="Foster G."/>
            <person name="Parker C.T."/>
        </authorList>
    </citation>
    <scope>NUCLEOTIDE SEQUENCE [LARGE SCALE GENOMIC DNA]</scope>
    <source>
        <strain evidence="5">ATCC 33237</strain>
    </source>
</reference>
<protein>
    <submittedName>
        <fullName evidence="4">N-acetylgalactosamine-N, N'-diacetylbacillosaminyl-diphospho-undecaprenol 4-alpha-N-acetylgalactosaminyltransferase</fullName>
        <ecNumber evidence="4">2.4.1.291</ecNumber>
    </submittedName>
</protein>
<dbReference type="AlphaFoldDB" id="A0A0M3V2L4"/>
<feature type="domain" description="Glycosyl transferase family 1" evidence="2">
    <location>
        <begin position="195"/>
        <end position="351"/>
    </location>
</feature>
<dbReference type="Pfam" id="PF13439">
    <property type="entry name" value="Glyco_transf_4"/>
    <property type="match status" value="1"/>
</dbReference>
<evidence type="ECO:0000313" key="5">
    <source>
        <dbReference type="Proteomes" id="UP000066049"/>
    </source>
</evidence>
<dbReference type="Gene3D" id="3.40.50.2000">
    <property type="entry name" value="Glycogen Phosphorylase B"/>
    <property type="match status" value="2"/>
</dbReference>
<evidence type="ECO:0000313" key="4">
    <source>
        <dbReference type="EMBL" id="ALF48118.1"/>
    </source>
</evidence>
<dbReference type="KEGG" id="ccoc:CCON33237_1466"/>
<evidence type="ECO:0000256" key="1">
    <source>
        <dbReference type="ARBA" id="ARBA00022679"/>
    </source>
</evidence>
<keyword evidence="1 4" id="KW-0808">Transferase</keyword>
<gene>
    <name evidence="4" type="primary">pglJ</name>
    <name evidence="4" type="ORF">CCON33237_1466</name>
</gene>
<dbReference type="EC" id="2.4.1.291" evidence="4"/>
<dbReference type="PANTHER" id="PTHR46401">
    <property type="entry name" value="GLYCOSYLTRANSFERASE WBBK-RELATED"/>
    <property type="match status" value="1"/>
</dbReference>
<dbReference type="Pfam" id="PF00534">
    <property type="entry name" value="Glycos_transf_1"/>
    <property type="match status" value="1"/>
</dbReference>
<dbReference type="Proteomes" id="UP000066049">
    <property type="component" value="Chromosome"/>
</dbReference>